<protein>
    <submittedName>
        <fullName evidence="1">Uncharacterized protein</fullName>
    </submittedName>
</protein>
<reference evidence="1 2" key="1">
    <citation type="submission" date="2019-03" db="EMBL/GenBank/DDBJ databases">
        <title>Genomic Encyclopedia of Type Strains, Phase IV (KMG-IV): sequencing the most valuable type-strain genomes for metagenomic binning, comparative biology and taxonomic classification.</title>
        <authorList>
            <person name="Goeker M."/>
        </authorList>
    </citation>
    <scope>NUCLEOTIDE SEQUENCE [LARGE SCALE GENOMIC DNA]</scope>
    <source>
        <strain evidence="1 2">DSM 25894</strain>
    </source>
</reference>
<evidence type="ECO:0000313" key="1">
    <source>
        <dbReference type="EMBL" id="TCT23599.1"/>
    </source>
</evidence>
<dbReference type="AlphaFoldDB" id="A0A4R3N9F3"/>
<proteinExistence type="predicted"/>
<keyword evidence="2" id="KW-1185">Reference proteome</keyword>
<sequence length="108" mass="12618">MLLSMMLIITGCSTLQQEPYSRFLSKEEGSYSLVIVGHEQSIDFQALENYDINKRVTTIINEHSLELFNRDDSALNVQKAPAFLVFDTEKEVFRSYDFEELIRFLQEE</sequence>
<comment type="caution">
    <text evidence="1">The sequence shown here is derived from an EMBL/GenBank/DDBJ whole genome shotgun (WGS) entry which is preliminary data.</text>
</comment>
<gene>
    <name evidence="1" type="ORF">EDD68_1069</name>
</gene>
<dbReference type="Proteomes" id="UP000294650">
    <property type="component" value="Unassembled WGS sequence"/>
</dbReference>
<accession>A0A4R3N9F3</accession>
<evidence type="ECO:0000313" key="2">
    <source>
        <dbReference type="Proteomes" id="UP000294650"/>
    </source>
</evidence>
<organism evidence="1 2">
    <name type="scientific">Melghiribacillus thermohalophilus</name>
    <dbReference type="NCBI Taxonomy" id="1324956"/>
    <lineage>
        <taxon>Bacteria</taxon>
        <taxon>Bacillati</taxon>
        <taxon>Bacillota</taxon>
        <taxon>Bacilli</taxon>
        <taxon>Bacillales</taxon>
        <taxon>Bacillaceae</taxon>
        <taxon>Melghiribacillus</taxon>
    </lineage>
</organism>
<name>A0A4R3N9F3_9BACI</name>
<dbReference type="EMBL" id="SMAN01000006">
    <property type="protein sequence ID" value="TCT23599.1"/>
    <property type="molecule type" value="Genomic_DNA"/>
</dbReference>